<dbReference type="InterPro" id="IPR013430">
    <property type="entry name" value="Toxin_antidote_HigA"/>
</dbReference>
<dbReference type="InterPro" id="IPR010982">
    <property type="entry name" value="Lambda_DNA-bd_dom_sf"/>
</dbReference>
<dbReference type="SUPFAM" id="SSF47413">
    <property type="entry name" value="lambda repressor-like DNA-binding domains"/>
    <property type="match status" value="1"/>
</dbReference>
<dbReference type="Pfam" id="PF01381">
    <property type="entry name" value="HTH_3"/>
    <property type="match status" value="1"/>
</dbReference>
<dbReference type="PROSITE" id="PS50943">
    <property type="entry name" value="HTH_CROC1"/>
    <property type="match status" value="1"/>
</dbReference>
<comment type="caution">
    <text evidence="4">The sequence shown here is derived from an EMBL/GenBank/DDBJ whole genome shotgun (WGS) entry which is preliminary data.</text>
</comment>
<dbReference type="AlphaFoldDB" id="A0A841GXY3"/>
<keyword evidence="5" id="KW-1185">Reference proteome</keyword>
<dbReference type="PANTHER" id="PTHR36924">
    <property type="entry name" value="ANTITOXIN HIGA-1"/>
    <property type="match status" value="1"/>
</dbReference>
<keyword evidence="1" id="KW-0238">DNA-binding</keyword>
<accession>A0A841GXY3</accession>
<sequence>MSTLYTHVYRNLPTHREPTHPGQMLLHEFLGPMGMTQAEFARRIGVSYVRLNEIVNARRGVTADTALRFARFLGTTADMWLGLQTAWDLYHAIHSSSAAEIEAIEPMQWESDPDEQAEVDAMAADRTSVPERRARL</sequence>
<evidence type="ECO:0000256" key="2">
    <source>
        <dbReference type="SAM" id="MobiDB-lite"/>
    </source>
</evidence>
<evidence type="ECO:0000313" key="4">
    <source>
        <dbReference type="EMBL" id="MBB6070607.1"/>
    </source>
</evidence>
<proteinExistence type="predicted"/>
<dbReference type="SMART" id="SM00530">
    <property type="entry name" value="HTH_XRE"/>
    <property type="match status" value="1"/>
</dbReference>
<reference evidence="4 5" key="1">
    <citation type="submission" date="2020-08" db="EMBL/GenBank/DDBJ databases">
        <title>Genomic Encyclopedia of Type Strains, Phase IV (KMG-IV): sequencing the most valuable type-strain genomes for metagenomic binning, comparative biology and taxonomic classification.</title>
        <authorList>
            <person name="Goeker M."/>
        </authorList>
    </citation>
    <scope>NUCLEOTIDE SEQUENCE [LARGE SCALE GENOMIC DNA]</scope>
    <source>
        <strain evidence="4 5">DSM 29007</strain>
    </source>
</reference>
<gene>
    <name evidence="4" type="ORF">HNQ61_002228</name>
</gene>
<dbReference type="PANTHER" id="PTHR36924:SF1">
    <property type="entry name" value="ANTITOXIN HIGA-1"/>
    <property type="match status" value="1"/>
</dbReference>
<evidence type="ECO:0000313" key="5">
    <source>
        <dbReference type="Proteomes" id="UP000582837"/>
    </source>
</evidence>
<feature type="domain" description="HTH cro/C1-type" evidence="3">
    <location>
        <begin position="34"/>
        <end position="80"/>
    </location>
</feature>
<dbReference type="Gene3D" id="1.10.260.40">
    <property type="entry name" value="lambda repressor-like DNA-binding domains"/>
    <property type="match status" value="1"/>
</dbReference>
<evidence type="ECO:0000259" key="3">
    <source>
        <dbReference type="PROSITE" id="PS50943"/>
    </source>
</evidence>
<dbReference type="InterPro" id="IPR001387">
    <property type="entry name" value="Cro/C1-type_HTH"/>
</dbReference>
<protein>
    <submittedName>
        <fullName evidence="4">Addiction module HigA family antidote</fullName>
    </submittedName>
</protein>
<name>A0A841GXY3_9BACT</name>
<dbReference type="Proteomes" id="UP000582837">
    <property type="component" value="Unassembled WGS sequence"/>
</dbReference>
<organism evidence="4 5">
    <name type="scientific">Longimicrobium terrae</name>
    <dbReference type="NCBI Taxonomy" id="1639882"/>
    <lineage>
        <taxon>Bacteria</taxon>
        <taxon>Pseudomonadati</taxon>
        <taxon>Gemmatimonadota</taxon>
        <taxon>Longimicrobiia</taxon>
        <taxon>Longimicrobiales</taxon>
        <taxon>Longimicrobiaceae</taxon>
        <taxon>Longimicrobium</taxon>
    </lineage>
</organism>
<dbReference type="NCBIfam" id="TIGR02607">
    <property type="entry name" value="antidote_HigA"/>
    <property type="match status" value="1"/>
</dbReference>
<dbReference type="EMBL" id="JACHIA010000005">
    <property type="protein sequence ID" value="MBB6070607.1"/>
    <property type="molecule type" value="Genomic_DNA"/>
</dbReference>
<evidence type="ECO:0000256" key="1">
    <source>
        <dbReference type="ARBA" id="ARBA00023125"/>
    </source>
</evidence>
<dbReference type="GO" id="GO:0003677">
    <property type="term" value="F:DNA binding"/>
    <property type="evidence" value="ECO:0007669"/>
    <property type="project" value="UniProtKB-KW"/>
</dbReference>
<dbReference type="CDD" id="cd00093">
    <property type="entry name" value="HTH_XRE"/>
    <property type="match status" value="1"/>
</dbReference>
<dbReference type="RefSeq" id="WP_170034436.1">
    <property type="nucleotide sequence ID" value="NZ_JABDTL010000001.1"/>
</dbReference>
<feature type="region of interest" description="Disordered" evidence="2">
    <location>
        <begin position="111"/>
        <end position="136"/>
    </location>
</feature>